<evidence type="ECO:0000313" key="3">
    <source>
        <dbReference type="Proteomes" id="UP000266841"/>
    </source>
</evidence>
<dbReference type="InterPro" id="IPR027417">
    <property type="entry name" value="P-loop_NTPase"/>
</dbReference>
<feature type="non-terminal residue" evidence="2">
    <location>
        <position position="460"/>
    </location>
</feature>
<comment type="caution">
    <text evidence="2">The sequence shown here is derived from an EMBL/GenBank/DDBJ whole genome shotgun (WGS) entry which is preliminary data.</text>
</comment>
<feature type="region of interest" description="Disordered" evidence="1">
    <location>
        <begin position="195"/>
        <end position="364"/>
    </location>
</feature>
<gene>
    <name evidence="2" type="ORF">THAOC_07046</name>
</gene>
<dbReference type="Proteomes" id="UP000266841">
    <property type="component" value="Unassembled WGS sequence"/>
</dbReference>
<dbReference type="Gene3D" id="3.40.50.300">
    <property type="entry name" value="P-loop containing nucleotide triphosphate hydrolases"/>
    <property type="match status" value="1"/>
</dbReference>
<sequence>MRSSVATLAATLVALHRPDEVGAFRTQSTSLRPPSSSESSVSSATPLSCRRKRQCYSLTLQMTREKTDAPQRRRQQQAKKRRFVQAAHPVAAPIKQRQASQAASSQREDEQSAAVGRSSSLDQSSGRPRRRSPPLRTGKSIEELESILENRWGTAQNAHHGSREDDSDADFVLSFDKGSDDFRKSDLKGAAVFSRPIDPWAAEDEQKQRQTQTNSQEDEETPKNKRKPQRYDKQDAMLKRVRSNQAKLARQPKKGRGESTSDFINVPIKSRDYYDEDDFGFESHGSLISPKPVGGRGSTKSEGGPHVSKKSSLGGGIFSERNSGNSRAERGGSNSRQDLGDRKVEKSQREETIKRPKRVEAPSIPMLDSEGNEMFLTLDQADKFVHDILEQSTATSESPSDDDFAITEWRDIGITDPSLLENLQGDMGCQCPLPVQDKACPPIVAGNDCLVSTHTGSGKS</sequence>
<dbReference type="SUPFAM" id="SSF52540">
    <property type="entry name" value="P-loop containing nucleoside triphosphate hydrolases"/>
    <property type="match status" value="1"/>
</dbReference>
<accession>K0SYK2</accession>
<keyword evidence="3" id="KW-1185">Reference proteome</keyword>
<dbReference type="AlphaFoldDB" id="K0SYK2"/>
<protein>
    <recommendedName>
        <fullName evidence="4">DEAD/DEAH box helicase domain-containing protein</fullName>
    </recommendedName>
</protein>
<feature type="compositionally biased region" description="Polar residues" evidence="1">
    <location>
        <begin position="320"/>
        <end position="337"/>
    </location>
</feature>
<evidence type="ECO:0000256" key="1">
    <source>
        <dbReference type="SAM" id="MobiDB-lite"/>
    </source>
</evidence>
<feature type="compositionally biased region" description="Low complexity" evidence="1">
    <location>
        <begin position="28"/>
        <end position="48"/>
    </location>
</feature>
<feature type="region of interest" description="Disordered" evidence="1">
    <location>
        <begin position="20"/>
        <end position="169"/>
    </location>
</feature>
<feature type="compositionally biased region" description="Low complexity" evidence="1">
    <location>
        <begin position="96"/>
        <end position="105"/>
    </location>
</feature>
<reference evidence="2 3" key="1">
    <citation type="journal article" date="2012" name="Genome Biol.">
        <title>Genome and low-iron response of an oceanic diatom adapted to chronic iron limitation.</title>
        <authorList>
            <person name="Lommer M."/>
            <person name="Specht M."/>
            <person name="Roy A.S."/>
            <person name="Kraemer L."/>
            <person name="Andreson R."/>
            <person name="Gutowska M.A."/>
            <person name="Wolf J."/>
            <person name="Bergner S.V."/>
            <person name="Schilhabel M.B."/>
            <person name="Klostermeier U.C."/>
            <person name="Beiko R.G."/>
            <person name="Rosenstiel P."/>
            <person name="Hippler M."/>
            <person name="Laroche J."/>
        </authorList>
    </citation>
    <scope>NUCLEOTIDE SEQUENCE [LARGE SCALE GENOMIC DNA]</scope>
    <source>
        <strain evidence="2 3">CCMP1005</strain>
    </source>
</reference>
<feature type="compositionally biased region" description="Basic and acidic residues" evidence="1">
    <location>
        <begin position="338"/>
        <end position="360"/>
    </location>
</feature>
<evidence type="ECO:0000313" key="2">
    <source>
        <dbReference type="EMBL" id="EJK71503.1"/>
    </source>
</evidence>
<evidence type="ECO:0008006" key="4">
    <source>
        <dbReference type="Google" id="ProtNLM"/>
    </source>
</evidence>
<feature type="compositionally biased region" description="Basic and acidic residues" evidence="1">
    <location>
        <begin position="229"/>
        <end position="238"/>
    </location>
</feature>
<organism evidence="2 3">
    <name type="scientific">Thalassiosira oceanica</name>
    <name type="common">Marine diatom</name>
    <dbReference type="NCBI Taxonomy" id="159749"/>
    <lineage>
        <taxon>Eukaryota</taxon>
        <taxon>Sar</taxon>
        <taxon>Stramenopiles</taxon>
        <taxon>Ochrophyta</taxon>
        <taxon>Bacillariophyta</taxon>
        <taxon>Coscinodiscophyceae</taxon>
        <taxon>Thalassiosirophycidae</taxon>
        <taxon>Thalassiosirales</taxon>
        <taxon>Thalassiosiraceae</taxon>
        <taxon>Thalassiosira</taxon>
    </lineage>
</organism>
<dbReference type="EMBL" id="AGNL01007153">
    <property type="protein sequence ID" value="EJK71503.1"/>
    <property type="molecule type" value="Genomic_DNA"/>
</dbReference>
<feature type="compositionally biased region" description="Basic residues" evidence="1">
    <location>
        <begin position="72"/>
        <end position="83"/>
    </location>
</feature>
<name>K0SYK2_THAOC</name>
<proteinExistence type="predicted"/>